<evidence type="ECO:0000256" key="2">
    <source>
        <dbReference type="ARBA" id="ARBA00022723"/>
    </source>
</evidence>
<accession>A0A4V2UUH8</accession>
<keyword evidence="5" id="KW-1185">Reference proteome</keyword>
<dbReference type="EMBL" id="SMAE01000003">
    <property type="protein sequence ID" value="TCS90846.1"/>
    <property type="molecule type" value="Genomic_DNA"/>
</dbReference>
<comment type="caution">
    <text evidence="4">The sequence shown here is derived from an EMBL/GenBank/DDBJ whole genome shotgun (WGS) entry which is preliminary data.</text>
</comment>
<dbReference type="InterPro" id="IPR006439">
    <property type="entry name" value="HAD-SF_hydro_IA"/>
</dbReference>
<keyword evidence="3 4" id="KW-0378">Hydrolase</keyword>
<dbReference type="NCBIfam" id="TIGR01509">
    <property type="entry name" value="HAD-SF-IA-v3"/>
    <property type="match status" value="1"/>
</dbReference>
<evidence type="ECO:0000256" key="1">
    <source>
        <dbReference type="ARBA" id="ARBA00006171"/>
    </source>
</evidence>
<protein>
    <submittedName>
        <fullName evidence="4">HAD superfamily hydrolase (TIGR01509 family)/HAD superfamily hydrolase (TIGR01549 family)</fullName>
    </submittedName>
</protein>
<evidence type="ECO:0000313" key="5">
    <source>
        <dbReference type="Proteomes" id="UP000294567"/>
    </source>
</evidence>
<dbReference type="NCBIfam" id="TIGR01549">
    <property type="entry name" value="HAD-SF-IA-v1"/>
    <property type="match status" value="1"/>
</dbReference>
<reference evidence="4 5" key="1">
    <citation type="submission" date="2019-03" db="EMBL/GenBank/DDBJ databases">
        <title>Genomic Encyclopedia of Type Strains, Phase IV (KMG-IV): sequencing the most valuable type-strain genomes for metagenomic binning, comparative biology and taxonomic classification.</title>
        <authorList>
            <person name="Goeker M."/>
        </authorList>
    </citation>
    <scope>NUCLEOTIDE SEQUENCE [LARGE SCALE GENOMIC DNA]</scope>
    <source>
        <strain evidence="4 5">DSM 26752</strain>
    </source>
</reference>
<dbReference type="PRINTS" id="PR00413">
    <property type="entry name" value="HADHALOGNASE"/>
</dbReference>
<proteinExistence type="inferred from homology"/>
<dbReference type="SFLD" id="SFLDS00003">
    <property type="entry name" value="Haloacid_Dehalogenase"/>
    <property type="match status" value="1"/>
</dbReference>
<evidence type="ECO:0000313" key="4">
    <source>
        <dbReference type="EMBL" id="TCS90846.1"/>
    </source>
</evidence>
<dbReference type="PANTHER" id="PTHR18901">
    <property type="entry name" value="2-DEOXYGLUCOSE-6-PHOSPHATE PHOSPHATASE 2"/>
    <property type="match status" value="1"/>
</dbReference>
<dbReference type="SUPFAM" id="SSF56784">
    <property type="entry name" value="HAD-like"/>
    <property type="match status" value="1"/>
</dbReference>
<name>A0A4V2UUH8_9FIRM</name>
<gene>
    <name evidence="4" type="ORF">EDD65_103157</name>
</gene>
<dbReference type="Gene3D" id="3.40.50.1000">
    <property type="entry name" value="HAD superfamily/HAD-like"/>
    <property type="match status" value="1"/>
</dbReference>
<comment type="similarity">
    <text evidence="1">Belongs to the HAD-like hydrolase superfamily. CbbY/CbbZ/Gph/YieH family.</text>
</comment>
<dbReference type="RefSeq" id="WP_202690599.1">
    <property type="nucleotide sequence ID" value="NZ_CP068564.1"/>
</dbReference>
<dbReference type="Pfam" id="PF13419">
    <property type="entry name" value="HAD_2"/>
    <property type="match status" value="1"/>
</dbReference>
<dbReference type="CDD" id="cd16423">
    <property type="entry name" value="HAD_BPGM-like"/>
    <property type="match status" value="1"/>
</dbReference>
<dbReference type="InterPro" id="IPR023214">
    <property type="entry name" value="HAD_sf"/>
</dbReference>
<organism evidence="4 5">
    <name type="scientific">Keratinibaculum paraultunense</name>
    <dbReference type="NCBI Taxonomy" id="1278232"/>
    <lineage>
        <taxon>Bacteria</taxon>
        <taxon>Bacillati</taxon>
        <taxon>Bacillota</taxon>
        <taxon>Tissierellia</taxon>
        <taxon>Tissierellales</taxon>
        <taxon>Tepidimicrobiaceae</taxon>
        <taxon>Keratinibaculum</taxon>
    </lineage>
</organism>
<dbReference type="GO" id="GO:0046872">
    <property type="term" value="F:metal ion binding"/>
    <property type="evidence" value="ECO:0007669"/>
    <property type="project" value="UniProtKB-KW"/>
</dbReference>
<dbReference type="AlphaFoldDB" id="A0A4V2UUH8"/>
<dbReference type="Proteomes" id="UP000294567">
    <property type="component" value="Unassembled WGS sequence"/>
</dbReference>
<dbReference type="InterPro" id="IPR023198">
    <property type="entry name" value="PGP-like_dom2"/>
</dbReference>
<dbReference type="Gene3D" id="1.10.150.240">
    <property type="entry name" value="Putative phosphatase, domain 2"/>
    <property type="match status" value="1"/>
</dbReference>
<dbReference type="InterPro" id="IPR041492">
    <property type="entry name" value="HAD_2"/>
</dbReference>
<dbReference type="SFLD" id="SFLDG01135">
    <property type="entry name" value="C1.5.6:_HAD__Beta-PGM__Phospha"/>
    <property type="match status" value="1"/>
</dbReference>
<dbReference type="FunFam" id="3.40.50.1000:FF:000036">
    <property type="entry name" value="HAD family hydrolase"/>
    <property type="match status" value="1"/>
</dbReference>
<dbReference type="SFLD" id="SFLDG01129">
    <property type="entry name" value="C1.5:_HAD__Beta-PGM__Phosphata"/>
    <property type="match status" value="1"/>
</dbReference>
<dbReference type="GO" id="GO:0016787">
    <property type="term" value="F:hydrolase activity"/>
    <property type="evidence" value="ECO:0007669"/>
    <property type="project" value="UniProtKB-KW"/>
</dbReference>
<sequence>MKAIIFDMDGVIIDSEPLHCKLEREILKELGGKITEEEHNAFIGTTDYHMWSILKEKFNIKKPVDEIIQMKKERFIKNIHMLNLVDNVEEFIEKLHKKGYPMGLASSNNRKIVNLIVNKFKLDKYFNVIISGEDVSKGKPHPEIFLKTAEKMGVEPHNCLVIEDAKNGVIAAKAAGMKCIGFKNPNSGEQDLSQADLIISSYDELDLNTLKGLFN</sequence>
<dbReference type="PANTHER" id="PTHR18901:SF38">
    <property type="entry name" value="PSEUDOURIDINE-5'-PHOSPHATASE"/>
    <property type="match status" value="1"/>
</dbReference>
<evidence type="ECO:0000256" key="3">
    <source>
        <dbReference type="ARBA" id="ARBA00022801"/>
    </source>
</evidence>
<keyword evidence="2" id="KW-0479">Metal-binding</keyword>
<dbReference type="InterPro" id="IPR036412">
    <property type="entry name" value="HAD-like_sf"/>
</dbReference>